<dbReference type="InterPro" id="IPR056926">
    <property type="entry name" value="FLQE3_permease"/>
</dbReference>
<evidence type="ECO:0000313" key="3">
    <source>
        <dbReference type="Proteomes" id="UP001597120"/>
    </source>
</evidence>
<keyword evidence="1" id="KW-1133">Transmembrane helix</keyword>
<accession>A0ABW3D6E6</accession>
<dbReference type="RefSeq" id="WP_379286191.1">
    <property type="nucleotide sequence ID" value="NZ_JBHTIU010000011.1"/>
</dbReference>
<evidence type="ECO:0000256" key="1">
    <source>
        <dbReference type="SAM" id="Phobius"/>
    </source>
</evidence>
<feature type="transmembrane region" description="Helical" evidence="1">
    <location>
        <begin position="46"/>
        <end position="69"/>
    </location>
</feature>
<keyword evidence="1" id="KW-0472">Membrane</keyword>
<keyword evidence="1" id="KW-0812">Transmembrane</keyword>
<organism evidence="2 3">
    <name type="scientific">Paenibacillus residui</name>
    <dbReference type="NCBI Taxonomy" id="629724"/>
    <lineage>
        <taxon>Bacteria</taxon>
        <taxon>Bacillati</taxon>
        <taxon>Bacillota</taxon>
        <taxon>Bacilli</taxon>
        <taxon>Bacillales</taxon>
        <taxon>Paenibacillaceae</taxon>
        <taxon>Paenibacillus</taxon>
    </lineage>
</organism>
<comment type="caution">
    <text evidence="2">The sequence shown here is derived from an EMBL/GenBank/DDBJ whole genome shotgun (WGS) entry which is preliminary data.</text>
</comment>
<feature type="transmembrane region" description="Helical" evidence="1">
    <location>
        <begin position="120"/>
        <end position="141"/>
    </location>
</feature>
<proteinExistence type="predicted"/>
<feature type="transmembrane region" description="Helical" evidence="1">
    <location>
        <begin position="20"/>
        <end position="39"/>
    </location>
</feature>
<gene>
    <name evidence="2" type="ORF">ACFQ03_03870</name>
</gene>
<name>A0ABW3D6E6_9BACL</name>
<reference evidence="3" key="1">
    <citation type="journal article" date="2019" name="Int. J. Syst. Evol. Microbiol.">
        <title>The Global Catalogue of Microorganisms (GCM) 10K type strain sequencing project: providing services to taxonomists for standard genome sequencing and annotation.</title>
        <authorList>
            <consortium name="The Broad Institute Genomics Platform"/>
            <consortium name="The Broad Institute Genome Sequencing Center for Infectious Disease"/>
            <person name="Wu L."/>
            <person name="Ma J."/>
        </authorList>
    </citation>
    <scope>NUCLEOTIDE SEQUENCE [LARGE SCALE GENOMIC DNA]</scope>
    <source>
        <strain evidence="3">CCUG 57263</strain>
    </source>
</reference>
<protein>
    <submittedName>
        <fullName evidence="2">ABC transporter permease</fullName>
    </submittedName>
</protein>
<dbReference type="Pfam" id="PF24686">
    <property type="entry name" value="FLQE3_permease"/>
    <property type="match status" value="1"/>
</dbReference>
<evidence type="ECO:0000313" key="2">
    <source>
        <dbReference type="EMBL" id="MFD0868274.1"/>
    </source>
</evidence>
<dbReference type="EMBL" id="JBHTIU010000011">
    <property type="protein sequence ID" value="MFD0868274.1"/>
    <property type="molecule type" value="Genomic_DNA"/>
</dbReference>
<dbReference type="Proteomes" id="UP001597120">
    <property type="component" value="Unassembled WGS sequence"/>
</dbReference>
<feature type="transmembrane region" description="Helical" evidence="1">
    <location>
        <begin position="161"/>
        <end position="182"/>
    </location>
</feature>
<keyword evidence="3" id="KW-1185">Reference proteome</keyword>
<feature type="transmembrane region" description="Helical" evidence="1">
    <location>
        <begin position="89"/>
        <end position="108"/>
    </location>
</feature>
<sequence>MRRMLNAWGHDIHFQVRQGFYLAYLLITVMYCLLLSLVPSGARADVSVLVVFSDPSALGFFFIGGIVLLEKGQNIYDNLFVTPLQVGEYMAAKTLSLAMLSTLSAAAVHLSAFGWEGFSLLFLAGILLTSAFFTLIGLGLAVRCGTLNGFFLASPFHPLTIWEVLYGLAVLVVGIGLAYLWAKRSFINHIVLKIGGRGQ</sequence>